<gene>
    <name evidence="2" type="ORF">TAV2_LOCUS16571</name>
</gene>
<dbReference type="SMART" id="SM00452">
    <property type="entry name" value="STI"/>
    <property type="match status" value="1"/>
</dbReference>
<reference evidence="2 3" key="1">
    <citation type="submission" date="2022-03" db="EMBL/GenBank/DDBJ databases">
        <authorList>
            <person name="Nunn A."/>
            <person name="Chopra R."/>
            <person name="Nunn A."/>
            <person name="Contreras Garrido A."/>
        </authorList>
    </citation>
    <scope>NUCLEOTIDE SEQUENCE [LARGE SCALE GENOMIC DNA]</scope>
</reference>
<feature type="chain" id="PRO_5043325515" evidence="1">
    <location>
        <begin position="22"/>
        <end position="210"/>
    </location>
</feature>
<dbReference type="Proteomes" id="UP000836841">
    <property type="component" value="Chromosome 5"/>
</dbReference>
<dbReference type="InterPro" id="IPR002160">
    <property type="entry name" value="Prot_inh_Kunz-lg"/>
</dbReference>
<evidence type="ECO:0000256" key="1">
    <source>
        <dbReference type="SAM" id="SignalP"/>
    </source>
</evidence>
<dbReference type="PANTHER" id="PTHR33107:SF12">
    <property type="entry name" value="KUNITZ TRYPSIN INHIBITOR 4"/>
    <property type="match status" value="1"/>
</dbReference>
<dbReference type="InterPro" id="IPR011065">
    <property type="entry name" value="Kunitz_inhibitor_STI-like_sf"/>
</dbReference>
<dbReference type="AlphaFoldDB" id="A0AAU9SMB9"/>
<dbReference type="GO" id="GO:0004866">
    <property type="term" value="F:endopeptidase inhibitor activity"/>
    <property type="evidence" value="ECO:0007669"/>
    <property type="project" value="InterPro"/>
</dbReference>
<protein>
    <submittedName>
        <fullName evidence="2">Uncharacterized protein</fullName>
    </submittedName>
</protein>
<accession>A0AAU9SMB9</accession>
<proteinExistence type="predicted"/>
<dbReference type="SUPFAM" id="SSF50386">
    <property type="entry name" value="STI-like"/>
    <property type="match status" value="1"/>
</dbReference>
<organism evidence="2 3">
    <name type="scientific">Thlaspi arvense</name>
    <name type="common">Field penny-cress</name>
    <dbReference type="NCBI Taxonomy" id="13288"/>
    <lineage>
        <taxon>Eukaryota</taxon>
        <taxon>Viridiplantae</taxon>
        <taxon>Streptophyta</taxon>
        <taxon>Embryophyta</taxon>
        <taxon>Tracheophyta</taxon>
        <taxon>Spermatophyta</taxon>
        <taxon>Magnoliopsida</taxon>
        <taxon>eudicotyledons</taxon>
        <taxon>Gunneridae</taxon>
        <taxon>Pentapetalae</taxon>
        <taxon>rosids</taxon>
        <taxon>malvids</taxon>
        <taxon>Brassicales</taxon>
        <taxon>Brassicaceae</taxon>
        <taxon>Thlaspideae</taxon>
        <taxon>Thlaspi</taxon>
    </lineage>
</organism>
<dbReference type="PANTHER" id="PTHR33107">
    <property type="entry name" value="KUNITZ TRYPSIN INHIBITOR 2"/>
    <property type="match status" value="1"/>
</dbReference>
<dbReference type="Pfam" id="PF00197">
    <property type="entry name" value="Kunitz_legume"/>
    <property type="match status" value="1"/>
</dbReference>
<dbReference type="EMBL" id="OU466861">
    <property type="protein sequence ID" value="CAH2067040.1"/>
    <property type="molecule type" value="Genomic_DNA"/>
</dbReference>
<keyword evidence="1" id="KW-0732">Signal</keyword>
<sequence length="210" mass="22840">MNPMFYFLLALTAVLAATANASEPVLDFGGDIIFDGSYYVLPVISGPAGGGLTLSPRAGIPFPCSFDVVQESSEVKRGVPVKFSNWRTKVAFVPESQNLNIEMDLPPSICLHSAHWWIDASNKESKTWFVAAGMRSGGGSSRSFFQIKKTGNVFGGYKIAFCPNDDDCINVGIFVDEYGVRRLALSSTPFPVVFMKATERETSSKTMSII</sequence>
<evidence type="ECO:0000313" key="3">
    <source>
        <dbReference type="Proteomes" id="UP000836841"/>
    </source>
</evidence>
<dbReference type="PRINTS" id="PR00291">
    <property type="entry name" value="KUNITZINHBTR"/>
</dbReference>
<feature type="signal peptide" evidence="1">
    <location>
        <begin position="1"/>
        <end position="21"/>
    </location>
</feature>
<dbReference type="Gene3D" id="2.80.10.50">
    <property type="match status" value="1"/>
</dbReference>
<keyword evidence="3" id="KW-1185">Reference proteome</keyword>
<name>A0AAU9SMB9_THLAR</name>
<evidence type="ECO:0000313" key="2">
    <source>
        <dbReference type="EMBL" id="CAH2067040.1"/>
    </source>
</evidence>